<evidence type="ECO:0000259" key="1">
    <source>
        <dbReference type="Pfam" id="PF13451"/>
    </source>
</evidence>
<dbReference type="Proteomes" id="UP000707245">
    <property type="component" value="Unassembled WGS sequence"/>
</dbReference>
<dbReference type="Pfam" id="PF13451">
    <property type="entry name" value="zf_Tbcl"/>
    <property type="match status" value="1"/>
</dbReference>
<evidence type="ECO:0000313" key="3">
    <source>
        <dbReference type="Proteomes" id="UP000707245"/>
    </source>
</evidence>
<feature type="domain" description="Probable zinc-binding" evidence="1">
    <location>
        <begin position="29"/>
        <end position="77"/>
    </location>
</feature>
<name>A0ABR9FN00_9GAMM</name>
<dbReference type="InterPro" id="IPR025306">
    <property type="entry name" value="Zn-bnd_dom_prob"/>
</dbReference>
<reference evidence="2 3" key="1">
    <citation type="submission" date="2020-07" db="EMBL/GenBank/DDBJ databases">
        <title>Halophilic bacteria isolated from french cheeses.</title>
        <authorList>
            <person name="Kothe C.I."/>
            <person name="Farah-Kraiem B."/>
            <person name="Renault P."/>
            <person name="Dridi B."/>
        </authorList>
    </citation>
    <scope>NUCLEOTIDE SEQUENCE [LARGE SCALE GENOMIC DNA]</scope>
    <source>
        <strain evidence="2 3">FME14</strain>
    </source>
</reference>
<evidence type="ECO:0000313" key="2">
    <source>
        <dbReference type="EMBL" id="MBE0458190.1"/>
    </source>
</evidence>
<comment type="caution">
    <text evidence="2">The sequence shown here is derived from an EMBL/GenBank/DDBJ whole genome shotgun (WGS) entry which is preliminary data.</text>
</comment>
<protein>
    <submittedName>
        <fullName evidence="2">Zinc-ribbon domain containing protein</fullName>
    </submittedName>
</protein>
<accession>A0ABR9FN00</accession>
<dbReference type="RefSeq" id="WP_192541948.1">
    <property type="nucleotide sequence ID" value="NZ_JBQDLW010000042.1"/>
</dbReference>
<proteinExistence type="predicted"/>
<gene>
    <name evidence="2" type="ORF">EI167_12170</name>
</gene>
<organism evidence="2 3">
    <name type="scientific">Pseudoalteromonas prydzensis</name>
    <dbReference type="NCBI Taxonomy" id="182141"/>
    <lineage>
        <taxon>Bacteria</taxon>
        <taxon>Pseudomonadati</taxon>
        <taxon>Pseudomonadota</taxon>
        <taxon>Gammaproteobacteria</taxon>
        <taxon>Alteromonadales</taxon>
        <taxon>Pseudoalteromonadaceae</taxon>
        <taxon>Pseudoalteromonas</taxon>
    </lineage>
</organism>
<keyword evidence="3" id="KW-1185">Reference proteome</keyword>
<dbReference type="EMBL" id="RRZA01000034">
    <property type="protein sequence ID" value="MBE0458190.1"/>
    <property type="molecule type" value="Genomic_DNA"/>
</dbReference>
<sequence>MNKVSLNRNEYSQESKRSVGHEFLAAYYEDIKYVCIKCNSEAVFLAEDQKQAYEVRKEYMWIERKLCYTCWKQMRAIKAELFRVEREYCENKPKALSNKEFLTQWLGMLELYPKFGKKANFARIDFVKKHLANNVW</sequence>